<dbReference type="PANTHER" id="PTHR45844:SF18">
    <property type="entry name" value="TRANSCRIPTION FACTOR BHLH51"/>
    <property type="match status" value="1"/>
</dbReference>
<protein>
    <submittedName>
        <fullName evidence="6">Transcription factor bHLH51-like</fullName>
    </submittedName>
</protein>
<dbReference type="SUPFAM" id="SSF47459">
    <property type="entry name" value="HLH, helix-loop-helix DNA-binding domain"/>
    <property type="match status" value="1"/>
</dbReference>
<accession>A0A1U7ZKU7</accession>
<dbReference type="Proteomes" id="UP000189703">
    <property type="component" value="Unplaced"/>
</dbReference>
<organism evidence="5 6">
    <name type="scientific">Nelumbo nucifera</name>
    <name type="common">Sacred lotus</name>
    <dbReference type="NCBI Taxonomy" id="4432"/>
    <lineage>
        <taxon>Eukaryota</taxon>
        <taxon>Viridiplantae</taxon>
        <taxon>Streptophyta</taxon>
        <taxon>Embryophyta</taxon>
        <taxon>Tracheophyta</taxon>
        <taxon>Spermatophyta</taxon>
        <taxon>Magnoliopsida</taxon>
        <taxon>Proteales</taxon>
        <taxon>Nelumbonaceae</taxon>
        <taxon>Nelumbo</taxon>
    </lineage>
</organism>
<dbReference type="Pfam" id="PF00010">
    <property type="entry name" value="HLH"/>
    <property type="match status" value="1"/>
</dbReference>
<dbReference type="CDD" id="cd11455">
    <property type="entry name" value="bHLH_AtAIG1_like"/>
    <property type="match status" value="1"/>
</dbReference>
<dbReference type="GO" id="GO:0046983">
    <property type="term" value="F:protein dimerization activity"/>
    <property type="evidence" value="ECO:0007669"/>
    <property type="project" value="InterPro"/>
</dbReference>
<evidence type="ECO:0000313" key="6">
    <source>
        <dbReference type="RefSeq" id="XP_010253805.1"/>
    </source>
</evidence>
<name>A0A1U7ZKU7_NELNU</name>
<dbReference type="eggNOG" id="ENOG502RDXR">
    <property type="taxonomic scope" value="Eukaryota"/>
</dbReference>
<evidence type="ECO:0000256" key="4">
    <source>
        <dbReference type="SAM" id="MobiDB-lite"/>
    </source>
</evidence>
<feature type="compositionally biased region" description="Basic and acidic residues" evidence="4">
    <location>
        <begin position="74"/>
        <end position="83"/>
    </location>
</feature>
<evidence type="ECO:0000256" key="1">
    <source>
        <dbReference type="ARBA" id="ARBA00023015"/>
    </source>
</evidence>
<dbReference type="OrthoDB" id="71302at2759"/>
<proteinExistence type="predicted"/>
<dbReference type="OMA" id="MESYHYS"/>
<dbReference type="Gene3D" id="4.10.280.10">
    <property type="entry name" value="Helix-loop-helix DNA-binding domain"/>
    <property type="match status" value="1"/>
</dbReference>
<dbReference type="GO" id="GO:0003677">
    <property type="term" value="F:DNA binding"/>
    <property type="evidence" value="ECO:0007669"/>
    <property type="project" value="UniProtKB-KW"/>
</dbReference>
<dbReference type="GeneID" id="104594946"/>
<evidence type="ECO:0000256" key="3">
    <source>
        <dbReference type="ARBA" id="ARBA00023163"/>
    </source>
</evidence>
<sequence>MERCLYPGWPEEAHLLRYHALNGGPFLLPWLPPPPPLLPSQAFTSFPAHGFPPSSLFVEGMAEDRATAASKSHSQAEKRRRERINSHLTTLRKLIPRSDKMDKAALLGSVIDHVKDLKRKAVEVSQLFTVPTDVDEVIVDCDQSAESTTNTSSTTTTNSKDNHFIKASLCCDDRPELFTDLNQALNGLRLTTVRAEMATLGGRVISVLLLCTKDCEEGVCLNSLKQSLNVVLNRIASASGGSMNGRSSKRQRILLPSYYSQSYSDHHELCLV</sequence>
<dbReference type="SMART" id="SM00353">
    <property type="entry name" value="HLH"/>
    <property type="match status" value="1"/>
</dbReference>
<keyword evidence="2" id="KW-0238">DNA-binding</keyword>
<reference evidence="6" key="1">
    <citation type="submission" date="2025-08" db="UniProtKB">
        <authorList>
            <consortium name="RefSeq"/>
        </authorList>
    </citation>
    <scope>IDENTIFICATION</scope>
</reference>
<dbReference type="KEGG" id="nnu:104594946"/>
<dbReference type="AlphaFoldDB" id="A0A1U7ZKU7"/>
<evidence type="ECO:0000256" key="2">
    <source>
        <dbReference type="ARBA" id="ARBA00023125"/>
    </source>
</evidence>
<keyword evidence="3" id="KW-0804">Transcription</keyword>
<evidence type="ECO:0000313" key="5">
    <source>
        <dbReference type="Proteomes" id="UP000189703"/>
    </source>
</evidence>
<dbReference type="InterPro" id="IPR045847">
    <property type="entry name" value="AIG1-like"/>
</dbReference>
<dbReference type="InterPro" id="IPR036638">
    <property type="entry name" value="HLH_DNA-bd_sf"/>
</dbReference>
<dbReference type="PANTHER" id="PTHR45844">
    <property type="entry name" value="TRANSCRIPTION FACTOR BHLH30"/>
    <property type="match status" value="1"/>
</dbReference>
<gene>
    <name evidence="6" type="primary">LOC104594946</name>
</gene>
<feature type="region of interest" description="Disordered" evidence="4">
    <location>
        <begin position="64"/>
        <end position="83"/>
    </location>
</feature>
<keyword evidence="1" id="KW-0805">Transcription regulation</keyword>
<dbReference type="GO" id="GO:0003700">
    <property type="term" value="F:DNA-binding transcription factor activity"/>
    <property type="evidence" value="ECO:0007669"/>
    <property type="project" value="InterPro"/>
</dbReference>
<dbReference type="FunCoup" id="A0A1U7ZKU7">
    <property type="interactions" value="114"/>
</dbReference>
<dbReference type="RefSeq" id="XP_010253805.1">
    <property type="nucleotide sequence ID" value="XM_010255503.2"/>
</dbReference>
<keyword evidence="5" id="KW-1185">Reference proteome</keyword>
<dbReference type="STRING" id="4432.A0A1U7ZKU7"/>
<dbReference type="InterPro" id="IPR011598">
    <property type="entry name" value="bHLH_dom"/>
</dbReference>
<dbReference type="PROSITE" id="PS50888">
    <property type="entry name" value="BHLH"/>
    <property type="match status" value="1"/>
</dbReference>